<dbReference type="Gene3D" id="3.40.50.720">
    <property type="entry name" value="NAD(P)-binding Rossmann-like Domain"/>
    <property type="match status" value="1"/>
</dbReference>
<sequence>MVKDCYKELASALRAGETCRLMTILGKNRPEQQAVCDKYILRGKDASFSLVPVMEENESEIRICEPAGPKARLIILGGGHISKELCSFAAKTGFIPWVIDERKEFANTSRFPDAEKVICAPFMEALAGMQVTSCDYVVIVTRGHSCDGDCLRYLLERELPGYLGMIGSRRRVQAQFAMFRKEGVPQERLDFVHTPIGLDIKAVTPEEIAVSILAELILVKRTDRREDSIQTDLEPSIVEEIASCLEPAAVATIVRASGSTPRKEGAKMLVFADGSIRGTIGGGLGESQVIRRAAAIAGTGRSCLYHFVMDADVAARDGMACGGNMDVLIEDLGAEY</sequence>
<reference evidence="3" key="2">
    <citation type="submission" date="2021-04" db="EMBL/GenBank/DDBJ databases">
        <authorList>
            <person name="Gilroy R."/>
        </authorList>
    </citation>
    <scope>NUCLEOTIDE SEQUENCE</scope>
    <source>
        <strain evidence="3">CHK179-28034</strain>
    </source>
</reference>
<dbReference type="PANTHER" id="PTHR30388">
    <property type="entry name" value="ALDEHYDE OXIDOREDUCTASE MOLYBDENUM COFACTOR ASSEMBLY PROTEIN"/>
    <property type="match status" value="1"/>
</dbReference>
<dbReference type="AlphaFoldDB" id="A0A9D2EJU6"/>
<feature type="domain" description="XdhC- CoxI" evidence="1">
    <location>
        <begin position="246"/>
        <end position="307"/>
    </location>
</feature>
<dbReference type="Pfam" id="PF02625">
    <property type="entry name" value="XdhC_CoxI"/>
    <property type="match status" value="1"/>
</dbReference>
<comment type="caution">
    <text evidence="3">The sequence shown here is derived from an EMBL/GenBank/DDBJ whole genome shotgun (WGS) entry which is preliminary data.</text>
</comment>
<dbReference type="InterPro" id="IPR003777">
    <property type="entry name" value="XdhC_CoxI"/>
</dbReference>
<evidence type="ECO:0000313" key="3">
    <source>
        <dbReference type="EMBL" id="HIZ38567.1"/>
    </source>
</evidence>
<dbReference type="PANTHER" id="PTHR30388:SF6">
    <property type="entry name" value="XANTHINE DEHYDROGENASE SUBUNIT A-RELATED"/>
    <property type="match status" value="1"/>
</dbReference>
<evidence type="ECO:0000259" key="1">
    <source>
        <dbReference type="Pfam" id="PF02625"/>
    </source>
</evidence>
<dbReference type="InterPro" id="IPR052698">
    <property type="entry name" value="MoCofactor_Util/Proc"/>
</dbReference>
<organism evidence="3 4">
    <name type="scientific">Candidatus Anaerobutyricum stercoris</name>
    <dbReference type="NCBI Taxonomy" id="2838457"/>
    <lineage>
        <taxon>Bacteria</taxon>
        <taxon>Bacillati</taxon>
        <taxon>Bacillota</taxon>
        <taxon>Clostridia</taxon>
        <taxon>Lachnospirales</taxon>
        <taxon>Lachnospiraceae</taxon>
        <taxon>Anaerobutyricum</taxon>
    </lineage>
</organism>
<name>A0A9D2EJU6_9FIRM</name>
<dbReference type="EMBL" id="DXBR01000016">
    <property type="protein sequence ID" value="HIZ38567.1"/>
    <property type="molecule type" value="Genomic_DNA"/>
</dbReference>
<reference evidence="3" key="1">
    <citation type="journal article" date="2021" name="PeerJ">
        <title>Extensive microbial diversity within the chicken gut microbiome revealed by metagenomics and culture.</title>
        <authorList>
            <person name="Gilroy R."/>
            <person name="Ravi A."/>
            <person name="Getino M."/>
            <person name="Pursley I."/>
            <person name="Horton D.L."/>
            <person name="Alikhan N.F."/>
            <person name="Baker D."/>
            <person name="Gharbi K."/>
            <person name="Hall N."/>
            <person name="Watson M."/>
            <person name="Adriaenssens E.M."/>
            <person name="Foster-Nyarko E."/>
            <person name="Jarju S."/>
            <person name="Secka A."/>
            <person name="Antonio M."/>
            <person name="Oren A."/>
            <person name="Chaudhuri R.R."/>
            <person name="La Ragione R."/>
            <person name="Hildebrand F."/>
            <person name="Pallen M.J."/>
        </authorList>
    </citation>
    <scope>NUCLEOTIDE SEQUENCE</scope>
    <source>
        <strain evidence="3">CHK179-28034</strain>
    </source>
</reference>
<feature type="domain" description="XdhC Rossmann" evidence="2">
    <location>
        <begin position="73"/>
        <end position="216"/>
    </location>
</feature>
<accession>A0A9D2EJU6</accession>
<evidence type="ECO:0000313" key="4">
    <source>
        <dbReference type="Proteomes" id="UP000824049"/>
    </source>
</evidence>
<dbReference type="InterPro" id="IPR027051">
    <property type="entry name" value="XdhC_Rossmann_dom"/>
</dbReference>
<gene>
    <name evidence="3" type="ORF">H9968_01375</name>
</gene>
<dbReference type="Proteomes" id="UP000824049">
    <property type="component" value="Unassembled WGS sequence"/>
</dbReference>
<dbReference type="Pfam" id="PF13478">
    <property type="entry name" value="XdhC_C"/>
    <property type="match status" value="1"/>
</dbReference>
<evidence type="ECO:0000259" key="2">
    <source>
        <dbReference type="Pfam" id="PF13478"/>
    </source>
</evidence>
<protein>
    <submittedName>
        <fullName evidence="3">XdhC family protein</fullName>
    </submittedName>
</protein>
<proteinExistence type="predicted"/>